<dbReference type="InterPro" id="IPR005749">
    <property type="entry name" value="Ribosomal_uL15_bac-type"/>
</dbReference>
<dbReference type="NCBIfam" id="TIGR01071">
    <property type="entry name" value="rplO_bact"/>
    <property type="match status" value="1"/>
</dbReference>
<dbReference type="SUPFAM" id="SSF52080">
    <property type="entry name" value="Ribosomal proteins L15p and L18e"/>
    <property type="match status" value="1"/>
</dbReference>
<feature type="region of interest" description="Disordered" evidence="6">
    <location>
        <begin position="1"/>
        <end position="47"/>
    </location>
</feature>
<dbReference type="PROSITE" id="PS00475">
    <property type="entry name" value="RIBOSOMAL_L15"/>
    <property type="match status" value="1"/>
</dbReference>
<dbReference type="Gene3D" id="3.100.10.10">
    <property type="match status" value="1"/>
</dbReference>
<accession>A0A1G2CY65</accession>
<feature type="compositionally biased region" description="Basic residues" evidence="6">
    <location>
        <begin position="19"/>
        <end position="42"/>
    </location>
</feature>
<reference evidence="8 9" key="1">
    <citation type="journal article" date="2016" name="Nat. Commun.">
        <title>Thousands of microbial genomes shed light on interconnected biogeochemical processes in an aquifer system.</title>
        <authorList>
            <person name="Anantharaman K."/>
            <person name="Brown C.T."/>
            <person name="Hug L.A."/>
            <person name="Sharon I."/>
            <person name="Castelle C.J."/>
            <person name="Probst A.J."/>
            <person name="Thomas B.C."/>
            <person name="Singh A."/>
            <person name="Wilkins M.J."/>
            <person name="Karaoz U."/>
            <person name="Brodie E.L."/>
            <person name="Williams K.H."/>
            <person name="Hubbard S.S."/>
            <person name="Banfield J.F."/>
        </authorList>
    </citation>
    <scope>NUCLEOTIDE SEQUENCE [LARGE SCALE GENOMIC DNA]</scope>
</reference>
<dbReference type="AlphaFoldDB" id="A0A1G2CY65"/>
<evidence type="ECO:0000313" key="9">
    <source>
        <dbReference type="Proteomes" id="UP000177122"/>
    </source>
</evidence>
<feature type="domain" description="Large ribosomal subunit protein uL15/eL18" evidence="7">
    <location>
        <begin position="71"/>
        <end position="142"/>
    </location>
</feature>
<dbReference type="InterPro" id="IPR036227">
    <property type="entry name" value="Ribosomal_uL15/eL18_sf"/>
</dbReference>
<gene>
    <name evidence="4" type="primary">rplO</name>
    <name evidence="8" type="ORF">A2845_00815</name>
</gene>
<dbReference type="HAMAP" id="MF_01341">
    <property type="entry name" value="Ribosomal_uL15"/>
    <property type="match status" value="1"/>
</dbReference>
<dbReference type="GO" id="GO:0006412">
    <property type="term" value="P:translation"/>
    <property type="evidence" value="ECO:0007669"/>
    <property type="project" value="UniProtKB-UniRule"/>
</dbReference>
<name>A0A1G2CY65_9BACT</name>
<comment type="subunit">
    <text evidence="4">Part of the 50S ribosomal subunit.</text>
</comment>
<evidence type="ECO:0000256" key="6">
    <source>
        <dbReference type="SAM" id="MobiDB-lite"/>
    </source>
</evidence>
<dbReference type="GO" id="GO:0003735">
    <property type="term" value="F:structural constituent of ribosome"/>
    <property type="evidence" value="ECO:0007669"/>
    <property type="project" value="InterPro"/>
</dbReference>
<dbReference type="GO" id="GO:0019843">
    <property type="term" value="F:rRNA binding"/>
    <property type="evidence" value="ECO:0007669"/>
    <property type="project" value="UniProtKB-UniRule"/>
</dbReference>
<evidence type="ECO:0000256" key="3">
    <source>
        <dbReference type="ARBA" id="ARBA00023274"/>
    </source>
</evidence>
<dbReference type="InterPro" id="IPR001196">
    <property type="entry name" value="Ribosomal_uL15_CS"/>
</dbReference>
<dbReference type="GO" id="GO:0022625">
    <property type="term" value="C:cytosolic large ribosomal subunit"/>
    <property type="evidence" value="ECO:0007669"/>
    <property type="project" value="TreeGrafter"/>
</dbReference>
<dbReference type="PANTHER" id="PTHR12934">
    <property type="entry name" value="50S RIBOSOMAL PROTEIN L15"/>
    <property type="match status" value="1"/>
</dbReference>
<evidence type="ECO:0000256" key="1">
    <source>
        <dbReference type="ARBA" id="ARBA00007320"/>
    </source>
</evidence>
<dbReference type="InterPro" id="IPR030878">
    <property type="entry name" value="Ribosomal_uL15"/>
</dbReference>
<keyword evidence="4" id="KW-0694">RNA-binding</keyword>
<protein>
    <recommendedName>
        <fullName evidence="4">Large ribosomal subunit protein uL15</fullName>
    </recommendedName>
</protein>
<evidence type="ECO:0000256" key="5">
    <source>
        <dbReference type="RuleBase" id="RU003888"/>
    </source>
</evidence>
<keyword evidence="2 4" id="KW-0689">Ribosomal protein</keyword>
<evidence type="ECO:0000256" key="4">
    <source>
        <dbReference type="HAMAP-Rule" id="MF_01341"/>
    </source>
</evidence>
<evidence type="ECO:0000256" key="2">
    <source>
        <dbReference type="ARBA" id="ARBA00022980"/>
    </source>
</evidence>
<evidence type="ECO:0000313" key="8">
    <source>
        <dbReference type="EMBL" id="OGZ06325.1"/>
    </source>
</evidence>
<proteinExistence type="inferred from homology"/>
<comment type="caution">
    <text evidence="8">The sequence shown here is derived from an EMBL/GenBank/DDBJ whole genome shotgun (WGS) entry which is preliminary data.</text>
</comment>
<dbReference type="InterPro" id="IPR021131">
    <property type="entry name" value="Ribosomal_uL15/eL18"/>
</dbReference>
<keyword evidence="4" id="KW-0699">rRNA-binding</keyword>
<dbReference type="EMBL" id="MHLI01000004">
    <property type="protein sequence ID" value="OGZ06325.1"/>
    <property type="molecule type" value="Genomic_DNA"/>
</dbReference>
<sequence length="143" mass="15827">MQLNQLKRVHRNKDDKRVARGGKRGKTAGRGTKGQKARAGHRMRPEMRDIIKKFPKNRGYKNQSFEVKPQPVNLLVIETSFAAGEAVNPETLLAKKLINRVGGRMPKVKILAMGKLTKKVIVTGCAFSKTAQEHIEAAGGTIQ</sequence>
<keyword evidence="3 4" id="KW-0687">Ribonucleoprotein</keyword>
<dbReference type="Proteomes" id="UP000177122">
    <property type="component" value="Unassembled WGS sequence"/>
</dbReference>
<dbReference type="PANTHER" id="PTHR12934:SF11">
    <property type="entry name" value="LARGE RIBOSOMAL SUBUNIT PROTEIN UL15M"/>
    <property type="match status" value="1"/>
</dbReference>
<comment type="similarity">
    <text evidence="1 4 5">Belongs to the universal ribosomal protein uL15 family.</text>
</comment>
<comment type="function">
    <text evidence="4">Binds to the 23S rRNA.</text>
</comment>
<organism evidence="8 9">
    <name type="scientific">Candidatus Lloydbacteria bacterium RIFCSPHIGHO2_01_FULL_49_22</name>
    <dbReference type="NCBI Taxonomy" id="1798658"/>
    <lineage>
        <taxon>Bacteria</taxon>
        <taxon>Candidatus Lloydiibacteriota</taxon>
    </lineage>
</organism>
<dbReference type="Pfam" id="PF00828">
    <property type="entry name" value="Ribosomal_L27A"/>
    <property type="match status" value="1"/>
</dbReference>
<evidence type="ECO:0000259" key="7">
    <source>
        <dbReference type="Pfam" id="PF00828"/>
    </source>
</evidence>